<gene>
    <name evidence="1" type="ORF">U5817_04395</name>
</gene>
<evidence type="ECO:0000313" key="1">
    <source>
        <dbReference type="EMBL" id="WRL47303.1"/>
    </source>
</evidence>
<dbReference type="EMBL" id="CP141259">
    <property type="protein sequence ID" value="WRL47303.1"/>
    <property type="molecule type" value="Genomic_DNA"/>
</dbReference>
<keyword evidence="2" id="KW-1185">Reference proteome</keyword>
<dbReference type="RefSeq" id="WP_407279842.1">
    <property type="nucleotide sequence ID" value="NZ_CP141259.1"/>
</dbReference>
<protein>
    <recommendedName>
        <fullName evidence="3">Coenzyme PQQ synthesis protein D</fullName>
    </recommendedName>
</protein>
<sequence length="106" mass="11531">MARNEPGARDSAALRGFPGRVIVRSPDWRDDHAHVLFDVNSGDYWIVSSLACEIVKLSTRDGPSDVASLIQHLVGHGADSGADDVDETTIRRVIDELVQLSILAHT</sequence>
<dbReference type="Proteomes" id="UP001626593">
    <property type="component" value="Chromosome"/>
</dbReference>
<accession>A0ABZ1ANE5</accession>
<evidence type="ECO:0000313" key="2">
    <source>
        <dbReference type="Proteomes" id="UP001626593"/>
    </source>
</evidence>
<organism evidence="1 2">
    <name type="scientific">Aromatoleum evansii</name>
    <name type="common">Azoarcus evansii</name>
    <dbReference type="NCBI Taxonomy" id="59406"/>
    <lineage>
        <taxon>Bacteria</taxon>
        <taxon>Pseudomonadati</taxon>
        <taxon>Pseudomonadota</taxon>
        <taxon>Betaproteobacteria</taxon>
        <taxon>Rhodocyclales</taxon>
        <taxon>Rhodocyclaceae</taxon>
        <taxon>Aromatoleum</taxon>
    </lineage>
</organism>
<name>A0ABZ1ANE5_AROEV</name>
<proteinExistence type="predicted"/>
<reference evidence="1 2" key="1">
    <citation type="submission" date="2023-12" db="EMBL/GenBank/DDBJ databases">
        <title>A. evansii MAY27, complete genome.</title>
        <authorList>
            <person name="Wang Y."/>
        </authorList>
    </citation>
    <scope>NUCLEOTIDE SEQUENCE [LARGE SCALE GENOMIC DNA]</scope>
    <source>
        <strain evidence="1 2">MAY27</strain>
    </source>
</reference>
<evidence type="ECO:0008006" key="3">
    <source>
        <dbReference type="Google" id="ProtNLM"/>
    </source>
</evidence>